<keyword evidence="12" id="KW-0407">Ion channel</keyword>
<feature type="signal peptide" evidence="14">
    <location>
        <begin position="1"/>
        <end position="29"/>
    </location>
</feature>
<dbReference type="GO" id="GO:0016020">
    <property type="term" value="C:membrane"/>
    <property type="evidence" value="ECO:0007669"/>
    <property type="project" value="UniProtKB-SubCell"/>
</dbReference>
<dbReference type="FunFam" id="3.40.190.10:FF:000150">
    <property type="entry name" value="Glutamate receptor 2.7"/>
    <property type="match status" value="1"/>
</dbReference>
<accession>A0ABC9E6D8</accession>
<reference evidence="16" key="1">
    <citation type="submission" date="2024-10" db="EMBL/GenBank/DDBJ databases">
        <authorList>
            <person name="Ryan C."/>
        </authorList>
    </citation>
    <scope>NUCLEOTIDE SEQUENCE [LARGE SCALE GENOMIC DNA]</scope>
</reference>
<keyword evidence="4 13" id="KW-0812">Transmembrane</keyword>
<dbReference type="PANTHER" id="PTHR18966">
    <property type="entry name" value="IONOTROPIC GLUTAMATE RECEPTOR"/>
    <property type="match status" value="1"/>
</dbReference>
<keyword evidence="11" id="KW-1071">Ligand-gated ion channel</keyword>
<evidence type="ECO:0000256" key="1">
    <source>
        <dbReference type="ARBA" id="ARBA00004141"/>
    </source>
</evidence>
<keyword evidence="9" id="KW-0675">Receptor</keyword>
<keyword evidence="6 13" id="KW-1133">Transmembrane helix</keyword>
<proteinExistence type="inferred from homology"/>
<comment type="similarity">
    <text evidence="2">Belongs to the glutamate-gated ion channel (TC 1.A.10.1) family.</text>
</comment>
<keyword evidence="7" id="KW-0406">Ion transport</keyword>
<dbReference type="CDD" id="cd13686">
    <property type="entry name" value="GluR_Plant"/>
    <property type="match status" value="1"/>
</dbReference>
<feature type="transmembrane region" description="Helical" evidence="13">
    <location>
        <begin position="395"/>
        <end position="416"/>
    </location>
</feature>
<dbReference type="Gene3D" id="3.40.190.10">
    <property type="entry name" value="Periplasmic binding protein-like II"/>
    <property type="match status" value="1"/>
</dbReference>
<dbReference type="Pfam" id="PF10613">
    <property type="entry name" value="Lig_chan-Glu_bd"/>
    <property type="match status" value="1"/>
</dbReference>
<dbReference type="SUPFAM" id="SSF53850">
    <property type="entry name" value="Periplasmic binding protein-like II"/>
    <property type="match status" value="1"/>
</dbReference>
<keyword evidence="10" id="KW-0325">Glycoprotein</keyword>
<dbReference type="Proteomes" id="UP001497457">
    <property type="component" value="Chromosome 36b"/>
</dbReference>
<evidence type="ECO:0000313" key="17">
    <source>
        <dbReference type="Proteomes" id="UP001497457"/>
    </source>
</evidence>
<evidence type="ECO:0000256" key="13">
    <source>
        <dbReference type="SAM" id="Phobius"/>
    </source>
</evidence>
<dbReference type="SUPFAM" id="SSF81324">
    <property type="entry name" value="Voltage-gated potassium channels"/>
    <property type="match status" value="1"/>
</dbReference>
<dbReference type="InterPro" id="IPR001320">
    <property type="entry name" value="Iontro_rcpt_C"/>
</dbReference>
<evidence type="ECO:0000256" key="10">
    <source>
        <dbReference type="ARBA" id="ARBA00023180"/>
    </source>
</evidence>
<dbReference type="FunFam" id="1.10.287.70:FF:000037">
    <property type="entry name" value="Glutamate receptor"/>
    <property type="match status" value="1"/>
</dbReference>
<dbReference type="AlphaFoldDB" id="A0ABC9E6D8"/>
<dbReference type="Pfam" id="PF00060">
    <property type="entry name" value="Lig_chan"/>
    <property type="match status" value="1"/>
</dbReference>
<evidence type="ECO:0000256" key="14">
    <source>
        <dbReference type="SAM" id="SignalP"/>
    </source>
</evidence>
<gene>
    <name evidence="16" type="ORF">URODEC1_LOCUS92186</name>
</gene>
<evidence type="ECO:0000256" key="11">
    <source>
        <dbReference type="ARBA" id="ARBA00023286"/>
    </source>
</evidence>
<evidence type="ECO:0000256" key="3">
    <source>
        <dbReference type="ARBA" id="ARBA00022448"/>
    </source>
</evidence>
<feature type="domain" description="Ionotropic glutamate receptor C-terminal" evidence="15">
    <location>
        <begin position="90"/>
        <end position="434"/>
    </location>
</feature>
<dbReference type="InterPro" id="IPR019594">
    <property type="entry name" value="Glu/Gly-bd"/>
</dbReference>
<evidence type="ECO:0000256" key="5">
    <source>
        <dbReference type="ARBA" id="ARBA00022729"/>
    </source>
</evidence>
<evidence type="ECO:0000256" key="8">
    <source>
        <dbReference type="ARBA" id="ARBA00023136"/>
    </source>
</evidence>
<evidence type="ECO:0000256" key="9">
    <source>
        <dbReference type="ARBA" id="ARBA00023170"/>
    </source>
</evidence>
<dbReference type="EMBL" id="OZ075146">
    <property type="protein sequence ID" value="CAL5051508.1"/>
    <property type="molecule type" value="Genomic_DNA"/>
</dbReference>
<organism evidence="16 17">
    <name type="scientific">Urochloa decumbens</name>
    <dbReference type="NCBI Taxonomy" id="240449"/>
    <lineage>
        <taxon>Eukaryota</taxon>
        <taxon>Viridiplantae</taxon>
        <taxon>Streptophyta</taxon>
        <taxon>Embryophyta</taxon>
        <taxon>Tracheophyta</taxon>
        <taxon>Spermatophyta</taxon>
        <taxon>Magnoliopsida</taxon>
        <taxon>Liliopsida</taxon>
        <taxon>Poales</taxon>
        <taxon>Poaceae</taxon>
        <taxon>PACMAD clade</taxon>
        <taxon>Panicoideae</taxon>
        <taxon>Panicodae</taxon>
        <taxon>Paniceae</taxon>
        <taxon>Melinidinae</taxon>
        <taxon>Urochloa</taxon>
    </lineage>
</organism>
<dbReference type="SMART" id="SM00079">
    <property type="entry name" value="PBPe"/>
    <property type="match status" value="1"/>
</dbReference>
<comment type="subcellular location">
    <subcellularLocation>
        <location evidence="1">Membrane</location>
        <topology evidence="1">Multi-pass membrane protein</topology>
    </subcellularLocation>
</comment>
<name>A0ABC9E6D8_9POAL</name>
<evidence type="ECO:0000256" key="7">
    <source>
        <dbReference type="ARBA" id="ARBA00023065"/>
    </source>
</evidence>
<keyword evidence="17" id="KW-1185">Reference proteome</keyword>
<keyword evidence="5 14" id="KW-0732">Signal</keyword>
<evidence type="ECO:0000313" key="16">
    <source>
        <dbReference type="EMBL" id="CAL5051508.1"/>
    </source>
</evidence>
<sequence length="577" mass="63822">MQEMEWPQRCCRLAVALLMLLAQRQDAVAMVPPGAGAVVEAAERKSHGSVSMALEAYHLQESARADIEEIAGRKLVRKNLGVVSRGCEKKLKIAVPHKNGFKAFVNVTHPNTKRQKVTGYSIDIFETAIGMLQAPPQYEFYVFNGSYDELVRNVSLKVFDAAVGDVTITPERIRVADFTMPYAHSGLSLLMLSENDSRPIQWIFLEPLTKELWFATVGGFLLTGFVVWVIERPRNPEYQGSRLRQFSTASYFAFSTLTFSHDQIIRSPLSKIVVVIWCFAVLVVVQSYTANLSSMLTAKRLRPLVTDLYQLLRNGDYVGYQEGGFTRAFLIKRGFPMNMIKAYNTQAEYAEALRKGSKNGGVSAILDEVPYLAYFLSNPQYKMEFQMVNRMYKTLGLGFVFPLGSPLVHDLSIAILNLTGDYEGPQIEERWLGSATTLAGDSSISGFAALTLRSFSGLFIITGCISALMLLISISRFLCAKYMRERGSGLQNTNGDGMDLCFSESITLQNDRGDGSVLDQHLHEIRGNDSHNANEGDGSVADVEAGLVQNGLHDGFVPIDYVEIEMSSAGQGVGMAH</sequence>
<evidence type="ECO:0000256" key="6">
    <source>
        <dbReference type="ARBA" id="ARBA00022989"/>
    </source>
</evidence>
<keyword evidence="8 13" id="KW-0472">Membrane</keyword>
<evidence type="ECO:0000256" key="12">
    <source>
        <dbReference type="ARBA" id="ARBA00023303"/>
    </source>
</evidence>
<keyword evidence="3" id="KW-0813">Transport</keyword>
<evidence type="ECO:0000256" key="4">
    <source>
        <dbReference type="ARBA" id="ARBA00022692"/>
    </source>
</evidence>
<evidence type="ECO:0000256" key="2">
    <source>
        <dbReference type="ARBA" id="ARBA00008685"/>
    </source>
</evidence>
<dbReference type="InterPro" id="IPR015683">
    <property type="entry name" value="Ionotropic_Glu_rcpt"/>
</dbReference>
<feature type="transmembrane region" description="Helical" evidence="13">
    <location>
        <begin position="455"/>
        <end position="478"/>
    </location>
</feature>
<dbReference type="GO" id="GO:0034220">
    <property type="term" value="P:monoatomic ion transmembrane transport"/>
    <property type="evidence" value="ECO:0007669"/>
    <property type="project" value="UniProtKB-KW"/>
</dbReference>
<evidence type="ECO:0000259" key="15">
    <source>
        <dbReference type="SMART" id="SM00079"/>
    </source>
</evidence>
<feature type="transmembrane region" description="Helical" evidence="13">
    <location>
        <begin position="212"/>
        <end position="230"/>
    </location>
</feature>
<feature type="transmembrane region" description="Helical" evidence="13">
    <location>
        <begin position="272"/>
        <end position="292"/>
    </location>
</feature>
<feature type="chain" id="PRO_5044881498" description="Ionotropic glutamate receptor C-terminal domain-containing protein" evidence="14">
    <location>
        <begin position="30"/>
        <end position="577"/>
    </location>
</feature>
<protein>
    <recommendedName>
        <fullName evidence="15">Ionotropic glutamate receptor C-terminal domain-containing protein</fullName>
    </recommendedName>
</protein>
<dbReference type="Gene3D" id="1.10.287.70">
    <property type="match status" value="1"/>
</dbReference>